<keyword evidence="1" id="KW-0472">Membrane</keyword>
<keyword evidence="2" id="KW-0614">Plasmid</keyword>
<gene>
    <name evidence="2" type="ordered locus">Hbal_3203</name>
</gene>
<evidence type="ECO:0000256" key="1">
    <source>
        <dbReference type="SAM" id="Phobius"/>
    </source>
</evidence>
<dbReference type="EMBL" id="CP001679">
    <property type="protein sequence ID" value="ACT60870.1"/>
    <property type="molecule type" value="Genomic_DNA"/>
</dbReference>
<keyword evidence="1" id="KW-1133">Transmembrane helix</keyword>
<keyword evidence="1" id="KW-0812">Transmembrane</keyword>
<dbReference type="eggNOG" id="ENOG5032TJV">
    <property type="taxonomic scope" value="Bacteria"/>
</dbReference>
<sequence>MDFKADLRKWTDIAVICLAMLVVFFVVNIIHFRFFEVSVILYSCIVDIIIAAVIVVPIAYWYYQNKRQTLNSIEFSMAFLLASSALTLYAVMGPTVIDRSLSIYIVEKLNQRGGDVAFDAFEDIFVKEYMPEYSLVDVRLTEQFASGTVRRDGECVVLTERGKSLANFMNGYRRLLLPRKRNLMGEITDRLTRPFDNTEQVVDVSCNRATKSAE</sequence>
<feature type="transmembrane region" description="Helical" evidence="1">
    <location>
        <begin position="75"/>
        <end position="92"/>
    </location>
</feature>
<evidence type="ECO:0000313" key="3">
    <source>
        <dbReference type="Proteomes" id="UP000002745"/>
    </source>
</evidence>
<evidence type="ECO:0000313" key="2">
    <source>
        <dbReference type="EMBL" id="ACT60870.1"/>
    </source>
</evidence>
<dbReference type="RefSeq" id="WP_012778257.1">
    <property type="nucleotide sequence ID" value="NC_012983.1"/>
</dbReference>
<proteinExistence type="predicted"/>
<accession>C6XS29</accession>
<name>C6XS29_HIRBI</name>
<dbReference type="AlphaFoldDB" id="C6XS29"/>
<reference evidence="3" key="1">
    <citation type="journal article" date="2011" name="J. Bacteriol.">
        <title>Genome sequences of eight morphologically diverse alphaproteobacteria.</title>
        <authorList>
            <consortium name="US DOE Joint Genome Institute"/>
            <person name="Brown P.J."/>
            <person name="Kysela D.T."/>
            <person name="Buechlein A."/>
            <person name="Hemmerich C."/>
            <person name="Brun Y.V."/>
        </authorList>
    </citation>
    <scope>NUCLEOTIDE SEQUENCE [LARGE SCALE GENOMIC DNA]</scope>
    <source>
        <strain evidence="3">ATCC 49814 / DSM 5838 / IFAM 1418</strain>
        <plasmid evidence="3">pHbal01</plasmid>
    </source>
</reference>
<organism evidence="2 3">
    <name type="scientific">Hirschia baltica (strain ATCC 49814 / DSM 5838 / IFAM 1418)</name>
    <dbReference type="NCBI Taxonomy" id="582402"/>
    <lineage>
        <taxon>Bacteria</taxon>
        <taxon>Pseudomonadati</taxon>
        <taxon>Pseudomonadota</taxon>
        <taxon>Alphaproteobacteria</taxon>
        <taxon>Hyphomonadales</taxon>
        <taxon>Hyphomonadaceae</taxon>
        <taxon>Hirschia</taxon>
    </lineage>
</organism>
<protein>
    <submittedName>
        <fullName evidence="2">Uncharacterized protein</fullName>
    </submittedName>
</protein>
<feature type="transmembrane region" description="Helical" evidence="1">
    <location>
        <begin position="40"/>
        <end position="63"/>
    </location>
</feature>
<dbReference type="HOGENOM" id="CLU_1371754_0_0_5"/>
<geneLocation type="plasmid" evidence="2 3">
    <name>pHbal01</name>
</geneLocation>
<dbReference type="Proteomes" id="UP000002745">
    <property type="component" value="Plasmid pHbal01"/>
</dbReference>
<feature type="transmembrane region" description="Helical" evidence="1">
    <location>
        <begin position="12"/>
        <end position="34"/>
    </location>
</feature>
<dbReference type="KEGG" id="hba:Hbal_3203"/>
<keyword evidence="3" id="KW-1185">Reference proteome</keyword>